<dbReference type="STRING" id="1121357.SAMN05661109_01345"/>
<dbReference type="RefSeq" id="WP_092258076.1">
    <property type="nucleotide sequence ID" value="NZ_CP047199.1"/>
</dbReference>
<evidence type="ECO:0000313" key="3">
    <source>
        <dbReference type="Proteomes" id="UP000198929"/>
    </source>
</evidence>
<feature type="transmembrane region" description="Helical" evidence="1">
    <location>
        <begin position="229"/>
        <end position="247"/>
    </location>
</feature>
<dbReference type="PANTHER" id="PTHR41771">
    <property type="entry name" value="MEMBRANE PROTEIN-RELATED"/>
    <property type="match status" value="1"/>
</dbReference>
<keyword evidence="1" id="KW-1133">Transmembrane helix</keyword>
<protein>
    <submittedName>
        <fullName evidence="2">Uncharacterized membrane protein</fullName>
    </submittedName>
</protein>
<keyword evidence="1" id="KW-0812">Transmembrane</keyword>
<dbReference type="AlphaFoldDB" id="A0A1H9T7I1"/>
<feature type="transmembrane region" description="Helical" evidence="1">
    <location>
        <begin position="178"/>
        <end position="198"/>
    </location>
</feature>
<feature type="transmembrane region" description="Helical" evidence="1">
    <location>
        <begin position="12"/>
        <end position="36"/>
    </location>
</feature>
<dbReference type="Proteomes" id="UP000198929">
    <property type="component" value="Unassembled WGS sequence"/>
</dbReference>
<dbReference type="InterPro" id="IPR012507">
    <property type="entry name" value="YibE_F"/>
</dbReference>
<keyword evidence="3" id="KW-1185">Reference proteome</keyword>
<keyword evidence="1" id="KW-0472">Membrane</keyword>
<evidence type="ECO:0000256" key="1">
    <source>
        <dbReference type="SAM" id="Phobius"/>
    </source>
</evidence>
<feature type="transmembrane region" description="Helical" evidence="1">
    <location>
        <begin position="204"/>
        <end position="222"/>
    </location>
</feature>
<dbReference type="PANTHER" id="PTHR41771:SF1">
    <property type="entry name" value="MEMBRANE PROTEIN"/>
    <property type="match status" value="1"/>
</dbReference>
<organism evidence="2 3">
    <name type="scientific">Corynebacterium cystitidis DSM 20524</name>
    <dbReference type="NCBI Taxonomy" id="1121357"/>
    <lineage>
        <taxon>Bacteria</taxon>
        <taxon>Bacillati</taxon>
        <taxon>Actinomycetota</taxon>
        <taxon>Actinomycetes</taxon>
        <taxon>Mycobacteriales</taxon>
        <taxon>Corynebacteriaceae</taxon>
        <taxon>Corynebacterium</taxon>
    </lineage>
</organism>
<evidence type="ECO:0000313" key="2">
    <source>
        <dbReference type="EMBL" id="SER93098.1"/>
    </source>
</evidence>
<feature type="transmembrane region" description="Helical" evidence="1">
    <location>
        <begin position="372"/>
        <end position="395"/>
    </location>
</feature>
<sequence length="411" mass="43527">MGRHAVKEERSPFRVGLLAGLAAALVGTLIGLVLLWPPSTPPTVAPEFSTTFALNHPQVKGTIELVDDRQCSSPSTGQAFEESPEIVRNVPGEECQRALVRITNGVNEGKRTALVSHPVPGNPTFEEGAEIRMVESTQEDGSKHYSFADYQRTPTLLMWAVVVALTVVAFAWWRGVRALLGLVVSLLVIVVFLLPALLHGGAAVPLAVIAGAAIMFMTVPLVHGMNWKSAATLGGTLIALGLAAWLADLAIRTTNLRGLGDDDNLTILLYLPDVSITGLMLCGFIIGALGGLNDVSISQASTVNELSQADPDLGPWQLFTSAMRVGQDHIASMVYTLVLTYVGAALPLLLLVTVSEASLIQVLTNDIVATELLRSAVGALGLTLAVPITTLIAAWTVRSEPAVDKPASDRR</sequence>
<feature type="transmembrane region" description="Helical" evidence="1">
    <location>
        <begin position="156"/>
        <end position="173"/>
    </location>
</feature>
<proteinExistence type="predicted"/>
<dbReference type="Pfam" id="PF07907">
    <property type="entry name" value="YibE_F"/>
    <property type="match status" value="1"/>
</dbReference>
<reference evidence="3" key="1">
    <citation type="submission" date="2016-10" db="EMBL/GenBank/DDBJ databases">
        <authorList>
            <person name="Varghese N."/>
            <person name="Submissions S."/>
        </authorList>
    </citation>
    <scope>NUCLEOTIDE SEQUENCE [LARGE SCALE GENOMIC DNA]</scope>
    <source>
        <strain evidence="3">DSM 20524</strain>
    </source>
</reference>
<accession>A0A1H9T7I1</accession>
<feature type="transmembrane region" description="Helical" evidence="1">
    <location>
        <begin position="267"/>
        <end position="289"/>
    </location>
</feature>
<name>A0A1H9T7I1_9CORY</name>
<dbReference type="EMBL" id="FOGQ01000005">
    <property type="protein sequence ID" value="SER93098.1"/>
    <property type="molecule type" value="Genomic_DNA"/>
</dbReference>
<gene>
    <name evidence="2" type="ORF">SAMN05661109_01345</name>
</gene>
<feature type="transmembrane region" description="Helical" evidence="1">
    <location>
        <begin position="333"/>
        <end position="352"/>
    </location>
</feature>